<gene>
    <name evidence="3" type="ORF">Q4527_02165</name>
</gene>
<name>A0AAW7Z118_9ALTE</name>
<organism evidence="3 4">
    <name type="scientific">Alteromonas stellipolaris</name>
    <dbReference type="NCBI Taxonomy" id="233316"/>
    <lineage>
        <taxon>Bacteria</taxon>
        <taxon>Pseudomonadati</taxon>
        <taxon>Pseudomonadota</taxon>
        <taxon>Gammaproteobacteria</taxon>
        <taxon>Alteromonadales</taxon>
        <taxon>Alteromonadaceae</taxon>
        <taxon>Alteromonas/Salinimonas group</taxon>
        <taxon>Alteromonas</taxon>
    </lineage>
</organism>
<dbReference type="EMBL" id="JAUOQI010000001">
    <property type="protein sequence ID" value="MDO6576173.1"/>
    <property type="molecule type" value="Genomic_DNA"/>
</dbReference>
<evidence type="ECO:0000256" key="1">
    <source>
        <dbReference type="SAM" id="MobiDB-lite"/>
    </source>
</evidence>
<reference evidence="3" key="1">
    <citation type="submission" date="2023-07" db="EMBL/GenBank/DDBJ databases">
        <title>Genome content predicts the carbon catabolic preferences of heterotrophic bacteria.</title>
        <authorList>
            <person name="Gralka M."/>
        </authorList>
    </citation>
    <scope>NUCLEOTIDE SEQUENCE</scope>
    <source>
        <strain evidence="3">F2M12</strain>
    </source>
</reference>
<evidence type="ECO:0000313" key="4">
    <source>
        <dbReference type="Proteomes" id="UP001170717"/>
    </source>
</evidence>
<comment type="caution">
    <text evidence="3">The sequence shown here is derived from an EMBL/GenBank/DDBJ whole genome shotgun (WGS) entry which is preliminary data.</text>
</comment>
<accession>A0AAW7Z118</accession>
<sequence>MNDENEQFRQAYQHSKRQRKVPSRIKRNVISNAKHHENSRTAKGVRFWQLLRGWHKDWFAFGAAAFVLVVLVGIYDFKSQVSNTANIDIIDVALEVHGFSNEIADVNINDYSKKYKAYSRAYEQQAATLNTVRTSVATLTNIDNQWTLVDCSSKQITLSDNLVASMREHQRIATGIEIGDQVALAFNQNGLILNITRSGAPRMC</sequence>
<feature type="region of interest" description="Disordered" evidence="1">
    <location>
        <begin position="1"/>
        <end position="22"/>
    </location>
</feature>
<proteinExistence type="predicted"/>
<keyword evidence="2" id="KW-0472">Membrane</keyword>
<feature type="transmembrane region" description="Helical" evidence="2">
    <location>
        <begin position="58"/>
        <end position="77"/>
    </location>
</feature>
<evidence type="ECO:0000256" key="2">
    <source>
        <dbReference type="SAM" id="Phobius"/>
    </source>
</evidence>
<keyword evidence="2" id="KW-0812">Transmembrane</keyword>
<dbReference type="AlphaFoldDB" id="A0AAW7Z118"/>
<protein>
    <submittedName>
        <fullName evidence="3">Uncharacterized protein</fullName>
    </submittedName>
</protein>
<evidence type="ECO:0000313" key="3">
    <source>
        <dbReference type="EMBL" id="MDO6576173.1"/>
    </source>
</evidence>
<keyword evidence="2" id="KW-1133">Transmembrane helix</keyword>
<dbReference type="Proteomes" id="UP001170717">
    <property type="component" value="Unassembled WGS sequence"/>
</dbReference>
<dbReference type="RefSeq" id="WP_303537896.1">
    <property type="nucleotide sequence ID" value="NZ_JAUOQI010000001.1"/>
</dbReference>